<feature type="compositionally biased region" description="Low complexity" evidence="9">
    <location>
        <begin position="170"/>
        <end position="181"/>
    </location>
</feature>
<keyword evidence="12" id="KW-1185">Reference proteome</keyword>
<keyword evidence="5 7" id="KW-0371">Homeobox</keyword>
<keyword evidence="2" id="KW-0217">Developmental protein</keyword>
<evidence type="ECO:0000256" key="3">
    <source>
        <dbReference type="ARBA" id="ARBA00022902"/>
    </source>
</evidence>
<dbReference type="PANTHER" id="PTHR45793">
    <property type="entry name" value="HOMEOBOX PROTEIN"/>
    <property type="match status" value="1"/>
</dbReference>
<name>A0A6L2PH95_COPFO</name>
<evidence type="ECO:0000256" key="9">
    <source>
        <dbReference type="SAM" id="MobiDB-lite"/>
    </source>
</evidence>
<dbReference type="GO" id="GO:0000981">
    <property type="term" value="F:DNA-binding transcription factor activity, RNA polymerase II-specific"/>
    <property type="evidence" value="ECO:0007669"/>
    <property type="project" value="InterPro"/>
</dbReference>
<accession>A0A6L2PH95</accession>
<dbReference type="PROSITE" id="PS00027">
    <property type="entry name" value="HOMEOBOX_1"/>
    <property type="match status" value="1"/>
</dbReference>
<dbReference type="GO" id="GO:0000978">
    <property type="term" value="F:RNA polymerase II cis-regulatory region sequence-specific DNA binding"/>
    <property type="evidence" value="ECO:0007669"/>
    <property type="project" value="TreeGrafter"/>
</dbReference>
<dbReference type="CDD" id="cd00086">
    <property type="entry name" value="homeodomain"/>
    <property type="match status" value="1"/>
</dbReference>
<evidence type="ECO:0000256" key="2">
    <source>
        <dbReference type="ARBA" id="ARBA00022473"/>
    </source>
</evidence>
<dbReference type="Gene3D" id="1.10.10.60">
    <property type="entry name" value="Homeodomain-like"/>
    <property type="match status" value="1"/>
</dbReference>
<feature type="domain" description="Homeobox" evidence="10">
    <location>
        <begin position="72"/>
        <end position="132"/>
    </location>
</feature>
<comment type="caution">
    <text evidence="11">The sequence shown here is derived from an EMBL/GenBank/DDBJ whole genome shotgun (WGS) entry which is preliminary data.</text>
</comment>
<dbReference type="SMART" id="SM00389">
    <property type="entry name" value="HOX"/>
    <property type="match status" value="1"/>
</dbReference>
<dbReference type="InterPro" id="IPR001356">
    <property type="entry name" value="HD"/>
</dbReference>
<keyword evidence="6 7" id="KW-0539">Nucleus</keyword>
<proteinExistence type="predicted"/>
<feature type="non-terminal residue" evidence="11">
    <location>
        <position position="1"/>
    </location>
</feature>
<dbReference type="EMBL" id="BLKM01007126">
    <property type="protein sequence ID" value="GFG29808.1"/>
    <property type="molecule type" value="Genomic_DNA"/>
</dbReference>
<dbReference type="GO" id="GO:0005634">
    <property type="term" value="C:nucleus"/>
    <property type="evidence" value="ECO:0007669"/>
    <property type="project" value="UniProtKB-SubCell"/>
</dbReference>
<dbReference type="InterPro" id="IPR017970">
    <property type="entry name" value="Homeobox_CS"/>
</dbReference>
<dbReference type="Proteomes" id="UP000502823">
    <property type="component" value="Unassembled WGS sequence"/>
</dbReference>
<reference evidence="12" key="1">
    <citation type="submission" date="2020-01" db="EMBL/GenBank/DDBJ databases">
        <title>Draft genome sequence of the Termite Coptotermes fromosanus.</title>
        <authorList>
            <person name="Itakura S."/>
            <person name="Yosikawa Y."/>
            <person name="Umezawa K."/>
        </authorList>
    </citation>
    <scope>NUCLEOTIDE SEQUENCE [LARGE SCALE GENOMIC DNA]</scope>
</reference>
<dbReference type="OrthoDB" id="6159439at2759"/>
<dbReference type="GO" id="GO:0045944">
    <property type="term" value="P:positive regulation of transcription by RNA polymerase II"/>
    <property type="evidence" value="ECO:0007669"/>
    <property type="project" value="UniProtKB-ARBA"/>
</dbReference>
<comment type="subcellular location">
    <subcellularLocation>
        <location evidence="1 7 8">Nucleus</location>
    </subcellularLocation>
</comment>
<feature type="compositionally biased region" description="Low complexity" evidence="9">
    <location>
        <begin position="131"/>
        <end position="147"/>
    </location>
</feature>
<organism evidence="11 12">
    <name type="scientific">Coptotermes formosanus</name>
    <name type="common">Formosan subterranean termite</name>
    <dbReference type="NCBI Taxonomy" id="36987"/>
    <lineage>
        <taxon>Eukaryota</taxon>
        <taxon>Metazoa</taxon>
        <taxon>Ecdysozoa</taxon>
        <taxon>Arthropoda</taxon>
        <taxon>Hexapoda</taxon>
        <taxon>Insecta</taxon>
        <taxon>Pterygota</taxon>
        <taxon>Neoptera</taxon>
        <taxon>Polyneoptera</taxon>
        <taxon>Dictyoptera</taxon>
        <taxon>Blattodea</taxon>
        <taxon>Blattoidea</taxon>
        <taxon>Termitoidae</taxon>
        <taxon>Rhinotermitidae</taxon>
        <taxon>Coptotermes</taxon>
    </lineage>
</organism>
<dbReference type="InParanoid" id="A0A6L2PH95"/>
<feature type="DNA-binding region" description="Homeobox" evidence="7">
    <location>
        <begin position="74"/>
        <end position="133"/>
    </location>
</feature>
<keyword evidence="4 7" id="KW-0238">DNA-binding</keyword>
<evidence type="ECO:0000256" key="8">
    <source>
        <dbReference type="RuleBase" id="RU000682"/>
    </source>
</evidence>
<gene>
    <name evidence="11" type="ORF">Cfor_00238</name>
</gene>
<evidence type="ECO:0000313" key="12">
    <source>
        <dbReference type="Proteomes" id="UP000502823"/>
    </source>
</evidence>
<evidence type="ECO:0000313" key="11">
    <source>
        <dbReference type="EMBL" id="GFG29808.1"/>
    </source>
</evidence>
<sequence>VRVCAVLDFPCRFSHHMAGYLKSPAPPVPPHHQFHPPHHGVQVPGLTGPFGLPHTLDSVHPAVGFSQAVNPRKQRRERTTFTRAQLDVLEALFEKTRYPDIFMREEVALKINLPESRVQVWFKNRRAKCRQQQQQHQQQQQQQQHHSLGGGGGSNASGSSSSKPSRVPGSSPNNKLKTSKSSPPPPAPSSTGSNSVSPPVNVILKKEPSPVISPFQQLRVGVPGNATPVGNSSGAGCTTASSSVMIPSPPVTPGTSVGYQHDISYNGFGWGTSAASNTSSPHCYPQNYGSYYGNMSVDYLPPPSTAVPHHQMSSTGAHGSASNLTPHYSSHNHVVAHGFNHHHHHHQMATYSGMGMSSHHQGFNSSRHSDCNIDYQLSHDKYQIV</sequence>
<evidence type="ECO:0000256" key="4">
    <source>
        <dbReference type="ARBA" id="ARBA00023125"/>
    </source>
</evidence>
<evidence type="ECO:0000256" key="7">
    <source>
        <dbReference type="PROSITE-ProRule" id="PRU00108"/>
    </source>
</evidence>
<feature type="region of interest" description="Disordered" evidence="9">
    <location>
        <begin position="130"/>
        <end position="201"/>
    </location>
</feature>
<dbReference type="PANTHER" id="PTHR45793:SF5">
    <property type="entry name" value="HOMEOTIC PROTEIN OCELLILESS"/>
    <property type="match status" value="1"/>
</dbReference>
<evidence type="ECO:0000256" key="1">
    <source>
        <dbReference type="ARBA" id="ARBA00004123"/>
    </source>
</evidence>
<dbReference type="FunFam" id="1.10.10.60:FF:000068">
    <property type="entry name" value="Orthodenticle homeobox 1"/>
    <property type="match status" value="1"/>
</dbReference>
<dbReference type="AlphaFoldDB" id="A0A6L2PH95"/>
<dbReference type="SUPFAM" id="SSF46689">
    <property type="entry name" value="Homeodomain-like"/>
    <property type="match status" value="1"/>
</dbReference>
<dbReference type="PROSITE" id="PS50071">
    <property type="entry name" value="HOMEOBOX_2"/>
    <property type="match status" value="1"/>
</dbReference>
<evidence type="ECO:0000256" key="5">
    <source>
        <dbReference type="ARBA" id="ARBA00023155"/>
    </source>
</evidence>
<evidence type="ECO:0000259" key="10">
    <source>
        <dbReference type="PROSITE" id="PS50071"/>
    </source>
</evidence>
<keyword evidence="3" id="KW-0524">Neurogenesis</keyword>
<dbReference type="Pfam" id="PF00046">
    <property type="entry name" value="Homeodomain"/>
    <property type="match status" value="1"/>
</dbReference>
<dbReference type="GO" id="GO:0007399">
    <property type="term" value="P:nervous system development"/>
    <property type="evidence" value="ECO:0007669"/>
    <property type="project" value="UniProtKB-KW"/>
</dbReference>
<dbReference type="InterPro" id="IPR009057">
    <property type="entry name" value="Homeodomain-like_sf"/>
</dbReference>
<evidence type="ECO:0000256" key="6">
    <source>
        <dbReference type="ARBA" id="ARBA00023242"/>
    </source>
</evidence>
<protein>
    <recommendedName>
        <fullName evidence="10">Homeobox domain-containing protein</fullName>
    </recommendedName>
</protein>